<keyword evidence="3" id="KW-1185">Reference proteome</keyword>
<dbReference type="Proteomes" id="UP000618986">
    <property type="component" value="Unassembled WGS sequence"/>
</dbReference>
<name>A0ABR6MFS3_MICEC</name>
<evidence type="ECO:0000256" key="1">
    <source>
        <dbReference type="SAM" id="MobiDB-lite"/>
    </source>
</evidence>
<organism evidence="2 3">
    <name type="scientific">Micromonospora echinospora</name>
    <name type="common">Micromonospora purpurea</name>
    <dbReference type="NCBI Taxonomy" id="1877"/>
    <lineage>
        <taxon>Bacteria</taxon>
        <taxon>Bacillati</taxon>
        <taxon>Actinomycetota</taxon>
        <taxon>Actinomycetes</taxon>
        <taxon>Micromonosporales</taxon>
        <taxon>Micromonosporaceae</taxon>
        <taxon>Micromonospora</taxon>
    </lineage>
</organism>
<accession>A0ABR6MFS3</accession>
<protein>
    <submittedName>
        <fullName evidence="2">Uncharacterized protein</fullName>
    </submittedName>
</protein>
<gene>
    <name evidence="2" type="ORF">FHU28_003305</name>
</gene>
<feature type="region of interest" description="Disordered" evidence="1">
    <location>
        <begin position="1"/>
        <end position="23"/>
    </location>
</feature>
<feature type="region of interest" description="Disordered" evidence="1">
    <location>
        <begin position="59"/>
        <end position="97"/>
    </location>
</feature>
<reference evidence="2 3" key="1">
    <citation type="submission" date="2020-08" db="EMBL/GenBank/DDBJ databases">
        <title>Sequencing the genomes of 1000 actinobacteria strains.</title>
        <authorList>
            <person name="Klenk H.-P."/>
        </authorList>
    </citation>
    <scope>NUCLEOTIDE SEQUENCE [LARGE SCALE GENOMIC DNA]</scope>
    <source>
        <strain evidence="2 3">DSM 43036</strain>
    </source>
</reference>
<sequence>MSDTPGPRRAVWRRVAPTKAPRPVDGTFDFFGADLDKMRRCGEPGAGDAEFMEALATAEKEEAERAEAFWAEQDRRRKEEQERAEKEKKRQAEEDDDVKVAERYRNDRYAVKLLRQENTAWGGDDAGVERLG</sequence>
<proteinExistence type="predicted"/>
<evidence type="ECO:0000313" key="2">
    <source>
        <dbReference type="EMBL" id="MBB5113466.1"/>
    </source>
</evidence>
<dbReference type="RefSeq" id="WP_184685224.1">
    <property type="nucleotide sequence ID" value="NZ_JACHJC010000001.1"/>
</dbReference>
<evidence type="ECO:0000313" key="3">
    <source>
        <dbReference type="Proteomes" id="UP000618986"/>
    </source>
</evidence>
<dbReference type="EMBL" id="JACHJC010000001">
    <property type="protein sequence ID" value="MBB5113466.1"/>
    <property type="molecule type" value="Genomic_DNA"/>
</dbReference>
<dbReference type="GeneID" id="300293870"/>
<comment type="caution">
    <text evidence="2">The sequence shown here is derived from an EMBL/GenBank/DDBJ whole genome shotgun (WGS) entry which is preliminary data.</text>
</comment>